<dbReference type="SMART" id="SM00355">
    <property type="entry name" value="ZnF_C2H2"/>
    <property type="match status" value="3"/>
</dbReference>
<gene>
    <name evidence="4" type="ORF">PENSTE_c034G05442</name>
</gene>
<accession>A0A1V6SL11</accession>
<proteinExistence type="predicted"/>
<name>A0A1V6SL11_9EURO</name>
<evidence type="ECO:0000313" key="5">
    <source>
        <dbReference type="Proteomes" id="UP000191285"/>
    </source>
</evidence>
<evidence type="ECO:0000256" key="2">
    <source>
        <dbReference type="SAM" id="MobiDB-lite"/>
    </source>
</evidence>
<comment type="caution">
    <text evidence="4">The sequence shown here is derived from an EMBL/GenBank/DDBJ whole genome shotgun (WGS) entry which is preliminary data.</text>
</comment>
<dbReference type="InterPro" id="IPR013087">
    <property type="entry name" value="Znf_C2H2_type"/>
</dbReference>
<dbReference type="AlphaFoldDB" id="A0A1V6SL11"/>
<keyword evidence="1" id="KW-0863">Zinc-finger</keyword>
<dbReference type="Pfam" id="PF00096">
    <property type="entry name" value="zf-C2H2"/>
    <property type="match status" value="1"/>
</dbReference>
<dbReference type="EMBL" id="MLKD01000034">
    <property type="protein sequence ID" value="OQE14588.1"/>
    <property type="molecule type" value="Genomic_DNA"/>
</dbReference>
<organism evidence="4 5">
    <name type="scientific">Penicillium steckii</name>
    <dbReference type="NCBI Taxonomy" id="303698"/>
    <lineage>
        <taxon>Eukaryota</taxon>
        <taxon>Fungi</taxon>
        <taxon>Dikarya</taxon>
        <taxon>Ascomycota</taxon>
        <taxon>Pezizomycotina</taxon>
        <taxon>Eurotiomycetes</taxon>
        <taxon>Eurotiomycetidae</taxon>
        <taxon>Eurotiales</taxon>
        <taxon>Aspergillaceae</taxon>
        <taxon>Penicillium</taxon>
    </lineage>
</organism>
<feature type="compositionally biased region" description="Basic and acidic residues" evidence="2">
    <location>
        <begin position="220"/>
        <end position="231"/>
    </location>
</feature>
<dbReference type="Gene3D" id="3.30.160.60">
    <property type="entry name" value="Classic Zinc Finger"/>
    <property type="match status" value="2"/>
</dbReference>
<evidence type="ECO:0000313" key="4">
    <source>
        <dbReference type="EMBL" id="OQE14588.1"/>
    </source>
</evidence>
<dbReference type="PROSITE" id="PS50157">
    <property type="entry name" value="ZINC_FINGER_C2H2_2"/>
    <property type="match status" value="2"/>
</dbReference>
<evidence type="ECO:0000259" key="3">
    <source>
        <dbReference type="PROSITE" id="PS50157"/>
    </source>
</evidence>
<dbReference type="PROSITE" id="PS00028">
    <property type="entry name" value="ZINC_FINGER_C2H2_1"/>
    <property type="match status" value="2"/>
</dbReference>
<keyword evidence="1" id="KW-0479">Metal-binding</keyword>
<keyword evidence="1" id="KW-0862">Zinc</keyword>
<sequence>MSARDSHSFRNVLNSPIHHEAIGANSPTRIPMKRTLAEDLTGENESRKKKLICLRQESSKCPSRFDRFALDQIPKASLHHRGGPIPPYIQRVREGIFAYDQSPSAANRHSTTHNVRRPKPNECLVCGAEYRNRAPLKRHIKEQHCSDVQFACPDPACSQTYNRPYKLRQHMRLHPALNYESFVTSENAVPAKCPICNLYSKGWDTFYKCLVSHHTFETSEVEKPSSKKQHSELWPNSEDSSLFTTAPGLKNTYSNPFYATNRLTKSL</sequence>
<dbReference type="GO" id="GO:0008270">
    <property type="term" value="F:zinc ion binding"/>
    <property type="evidence" value="ECO:0007669"/>
    <property type="project" value="UniProtKB-KW"/>
</dbReference>
<dbReference type="STRING" id="303698.A0A1V6SL11"/>
<evidence type="ECO:0000256" key="1">
    <source>
        <dbReference type="PROSITE-ProRule" id="PRU00042"/>
    </source>
</evidence>
<reference evidence="5" key="1">
    <citation type="journal article" date="2017" name="Nat. Microbiol.">
        <title>Global analysis of biosynthetic gene clusters reveals vast potential of secondary metabolite production in Penicillium species.</title>
        <authorList>
            <person name="Nielsen J.C."/>
            <person name="Grijseels S."/>
            <person name="Prigent S."/>
            <person name="Ji B."/>
            <person name="Dainat J."/>
            <person name="Nielsen K.F."/>
            <person name="Frisvad J.C."/>
            <person name="Workman M."/>
            <person name="Nielsen J."/>
        </authorList>
    </citation>
    <scope>NUCLEOTIDE SEQUENCE [LARGE SCALE GENOMIC DNA]</scope>
    <source>
        <strain evidence="5">IBT 24891</strain>
    </source>
</reference>
<dbReference type="InterPro" id="IPR036236">
    <property type="entry name" value="Znf_C2H2_sf"/>
</dbReference>
<keyword evidence="5" id="KW-1185">Reference proteome</keyword>
<feature type="domain" description="C2H2-type" evidence="3">
    <location>
        <begin position="150"/>
        <end position="174"/>
    </location>
</feature>
<protein>
    <recommendedName>
        <fullName evidence="3">C2H2-type domain-containing protein</fullName>
    </recommendedName>
</protein>
<feature type="region of interest" description="Disordered" evidence="2">
    <location>
        <begin position="220"/>
        <end position="239"/>
    </location>
</feature>
<dbReference type="SUPFAM" id="SSF57667">
    <property type="entry name" value="beta-beta-alpha zinc fingers"/>
    <property type="match status" value="1"/>
</dbReference>
<dbReference type="OrthoDB" id="4363743at2759"/>
<dbReference type="Proteomes" id="UP000191285">
    <property type="component" value="Unassembled WGS sequence"/>
</dbReference>
<feature type="domain" description="C2H2-type" evidence="3">
    <location>
        <begin position="121"/>
        <end position="149"/>
    </location>
</feature>